<accession>A0A382J2P7</accession>
<protein>
    <recommendedName>
        <fullName evidence="2">Nudix hydrolase domain-containing protein</fullName>
    </recommendedName>
</protein>
<feature type="non-terminal residue" evidence="1">
    <location>
        <position position="1"/>
    </location>
</feature>
<dbReference type="AlphaFoldDB" id="A0A382J2P7"/>
<evidence type="ECO:0008006" key="2">
    <source>
        <dbReference type="Google" id="ProtNLM"/>
    </source>
</evidence>
<evidence type="ECO:0000313" key="1">
    <source>
        <dbReference type="EMBL" id="SVC06078.1"/>
    </source>
</evidence>
<proteinExistence type="predicted"/>
<dbReference type="EMBL" id="UINC01071291">
    <property type="protein sequence ID" value="SVC06078.1"/>
    <property type="molecule type" value="Genomic_DNA"/>
</dbReference>
<gene>
    <name evidence="1" type="ORF">METZ01_LOCUS258932</name>
</gene>
<name>A0A382J2P7_9ZZZZ</name>
<organism evidence="1">
    <name type="scientific">marine metagenome</name>
    <dbReference type="NCBI Taxonomy" id="408172"/>
    <lineage>
        <taxon>unclassified sequences</taxon>
        <taxon>metagenomes</taxon>
        <taxon>ecological metagenomes</taxon>
    </lineage>
</organism>
<sequence length="61" mass="7182">EHMFSLHLPEPRPVNLMREEHSESEWLPLTKGRDRVWSWTNRAALDQVAALRARERTDATS</sequence>
<reference evidence="1" key="1">
    <citation type="submission" date="2018-05" db="EMBL/GenBank/DDBJ databases">
        <authorList>
            <person name="Lanie J.A."/>
            <person name="Ng W.-L."/>
            <person name="Kazmierczak K.M."/>
            <person name="Andrzejewski T.M."/>
            <person name="Davidsen T.M."/>
            <person name="Wayne K.J."/>
            <person name="Tettelin H."/>
            <person name="Glass J.I."/>
            <person name="Rusch D."/>
            <person name="Podicherti R."/>
            <person name="Tsui H.-C.T."/>
            <person name="Winkler M.E."/>
        </authorList>
    </citation>
    <scope>NUCLEOTIDE SEQUENCE</scope>
</reference>